<keyword evidence="3" id="KW-0012">Acyltransferase</keyword>
<protein>
    <recommendedName>
        <fullName evidence="5">Phospholipid/glycerol acyltransferase domain-containing protein</fullName>
    </recommendedName>
</protein>
<name>A0A381P0B9_9ZZZZ</name>
<dbReference type="InterPro" id="IPR004552">
    <property type="entry name" value="AGP_acyltrans"/>
</dbReference>
<feature type="domain" description="Phospholipid/glycerol acyltransferase" evidence="5">
    <location>
        <begin position="69"/>
        <end position="183"/>
    </location>
</feature>
<reference evidence="6" key="1">
    <citation type="submission" date="2018-05" db="EMBL/GenBank/DDBJ databases">
        <authorList>
            <person name="Lanie J.A."/>
            <person name="Ng W.-L."/>
            <person name="Kazmierczak K.M."/>
            <person name="Andrzejewski T.M."/>
            <person name="Davidsen T.M."/>
            <person name="Wayne K.J."/>
            <person name="Tettelin H."/>
            <person name="Glass J.I."/>
            <person name="Rusch D."/>
            <person name="Podicherti R."/>
            <person name="Tsui H.-C.T."/>
            <person name="Winkler M.E."/>
        </authorList>
    </citation>
    <scope>NUCLEOTIDE SEQUENCE</scope>
</reference>
<dbReference type="SMART" id="SM00563">
    <property type="entry name" value="PlsC"/>
    <property type="match status" value="1"/>
</dbReference>
<accession>A0A381P0B9</accession>
<organism evidence="6">
    <name type="scientific">marine metagenome</name>
    <dbReference type="NCBI Taxonomy" id="408172"/>
    <lineage>
        <taxon>unclassified sequences</taxon>
        <taxon>metagenomes</taxon>
        <taxon>ecological metagenomes</taxon>
    </lineage>
</organism>
<dbReference type="AlphaFoldDB" id="A0A381P0B9"/>
<evidence type="ECO:0000259" key="5">
    <source>
        <dbReference type="SMART" id="SM00563"/>
    </source>
</evidence>
<dbReference type="GO" id="GO:0016020">
    <property type="term" value="C:membrane"/>
    <property type="evidence" value="ECO:0007669"/>
    <property type="project" value="InterPro"/>
</dbReference>
<dbReference type="PANTHER" id="PTHR10434:SF11">
    <property type="entry name" value="1-ACYL-SN-GLYCEROL-3-PHOSPHATE ACYLTRANSFERASE"/>
    <property type="match status" value="1"/>
</dbReference>
<proteinExistence type="inferred from homology"/>
<sequence>MKTLLGYLFGAWAWFIFSVITILMVLSFPFTRTVKTRRWIAHKGMNLVLKILGYKIKTHGLDNLIDSPAILVANHASYIDPMVLAAVLPPDYAFVAKKELKYIPFTGYVLSQLGTHLVDRFNARKGAQDMRRIMTSSQMSDSIIFFPEGTFHAEEGLSKFKLGAFVTAIKNNVPVIPVAISGTRELLRSETWLPKKVSLKISVFPPIKCEDGVDQSKEIAKQCRELILSKINEPDLKNKSFP</sequence>
<evidence type="ECO:0000313" key="6">
    <source>
        <dbReference type="EMBL" id="SUZ60017.1"/>
    </source>
</evidence>
<dbReference type="CDD" id="cd07989">
    <property type="entry name" value="LPLAT_AGPAT-like"/>
    <property type="match status" value="1"/>
</dbReference>
<evidence type="ECO:0000256" key="2">
    <source>
        <dbReference type="ARBA" id="ARBA00022679"/>
    </source>
</evidence>
<keyword evidence="2" id="KW-0808">Transferase</keyword>
<dbReference type="Pfam" id="PF01553">
    <property type="entry name" value="Acyltransferase"/>
    <property type="match status" value="1"/>
</dbReference>
<dbReference type="SUPFAM" id="SSF69593">
    <property type="entry name" value="Glycerol-3-phosphate (1)-acyltransferase"/>
    <property type="match status" value="1"/>
</dbReference>
<comment type="similarity">
    <text evidence="1">Belongs to the 1-acyl-sn-glycerol-3-phosphate acyltransferase family.</text>
</comment>
<evidence type="ECO:0000256" key="1">
    <source>
        <dbReference type="ARBA" id="ARBA00008655"/>
    </source>
</evidence>
<gene>
    <name evidence="6" type="ORF">METZ01_LOCUS12871</name>
</gene>
<evidence type="ECO:0000256" key="3">
    <source>
        <dbReference type="ARBA" id="ARBA00023315"/>
    </source>
</evidence>
<evidence type="ECO:0000256" key="4">
    <source>
        <dbReference type="SAM" id="Phobius"/>
    </source>
</evidence>
<dbReference type="GO" id="GO:0003841">
    <property type="term" value="F:1-acylglycerol-3-phosphate O-acyltransferase activity"/>
    <property type="evidence" value="ECO:0007669"/>
    <property type="project" value="InterPro"/>
</dbReference>
<dbReference type="GO" id="GO:0006654">
    <property type="term" value="P:phosphatidic acid biosynthetic process"/>
    <property type="evidence" value="ECO:0007669"/>
    <property type="project" value="TreeGrafter"/>
</dbReference>
<dbReference type="EMBL" id="UINC01000714">
    <property type="protein sequence ID" value="SUZ60017.1"/>
    <property type="molecule type" value="Genomic_DNA"/>
</dbReference>
<feature type="transmembrane region" description="Helical" evidence="4">
    <location>
        <begin position="6"/>
        <end position="28"/>
    </location>
</feature>
<dbReference type="InterPro" id="IPR002123">
    <property type="entry name" value="Plipid/glycerol_acylTrfase"/>
</dbReference>
<keyword evidence="4" id="KW-1133">Transmembrane helix</keyword>
<keyword evidence="4" id="KW-0472">Membrane</keyword>
<dbReference type="NCBIfam" id="TIGR00530">
    <property type="entry name" value="AGP_acyltrn"/>
    <property type="match status" value="1"/>
</dbReference>
<keyword evidence="4" id="KW-0812">Transmembrane</keyword>
<dbReference type="PANTHER" id="PTHR10434">
    <property type="entry name" value="1-ACYL-SN-GLYCEROL-3-PHOSPHATE ACYLTRANSFERASE"/>
    <property type="match status" value="1"/>
</dbReference>